<feature type="domain" description="ATPase AAA-type core" evidence="1">
    <location>
        <begin position="26"/>
        <end position="398"/>
    </location>
</feature>
<evidence type="ECO:0000313" key="5">
    <source>
        <dbReference type="Proteomes" id="UP000279972"/>
    </source>
</evidence>
<evidence type="ECO:0000259" key="1">
    <source>
        <dbReference type="Pfam" id="PF13304"/>
    </source>
</evidence>
<dbReference type="EMBL" id="PPEH01000003">
    <property type="protein sequence ID" value="PNW13953.1"/>
    <property type="molecule type" value="Genomic_DNA"/>
</dbReference>
<dbReference type="GO" id="GO:0005524">
    <property type="term" value="F:ATP binding"/>
    <property type="evidence" value="ECO:0007669"/>
    <property type="project" value="InterPro"/>
</dbReference>
<evidence type="ECO:0000313" key="2">
    <source>
        <dbReference type="EMBL" id="AZA82371.1"/>
    </source>
</evidence>
<proteinExistence type="predicted"/>
<dbReference type="RefSeq" id="WP_103291006.1">
    <property type="nucleotide sequence ID" value="NZ_CP033924.1"/>
</dbReference>
<dbReference type="SUPFAM" id="SSF52540">
    <property type="entry name" value="P-loop containing nucleoside triphosphate hydrolases"/>
    <property type="match status" value="1"/>
</dbReference>
<dbReference type="PANTHER" id="PTHR43581">
    <property type="entry name" value="ATP/GTP PHOSPHATASE"/>
    <property type="match status" value="1"/>
</dbReference>
<evidence type="ECO:0000313" key="4">
    <source>
        <dbReference type="Proteomes" id="UP000236262"/>
    </source>
</evidence>
<name>A0A3G6RFX5_CHRLC</name>
<dbReference type="KEGG" id="clac:EG342_10920"/>
<dbReference type="PANTHER" id="PTHR43581:SF4">
    <property type="entry name" value="ATP_GTP PHOSPHATASE"/>
    <property type="match status" value="1"/>
</dbReference>
<dbReference type="Gene3D" id="3.40.50.300">
    <property type="entry name" value="P-loop containing nucleotide triphosphate hydrolases"/>
    <property type="match status" value="2"/>
</dbReference>
<dbReference type="Proteomes" id="UP000279972">
    <property type="component" value="Chromosome"/>
</dbReference>
<organism evidence="3 4">
    <name type="scientific">Chryseobacterium lactis</name>
    <dbReference type="NCBI Taxonomy" id="1241981"/>
    <lineage>
        <taxon>Bacteria</taxon>
        <taxon>Pseudomonadati</taxon>
        <taxon>Bacteroidota</taxon>
        <taxon>Flavobacteriia</taxon>
        <taxon>Flavobacteriales</taxon>
        <taxon>Weeksellaceae</taxon>
        <taxon>Chryseobacterium group</taxon>
        <taxon>Chryseobacterium</taxon>
    </lineage>
</organism>
<protein>
    <recommendedName>
        <fullName evidence="1">ATPase AAA-type core domain-containing protein</fullName>
    </recommendedName>
</protein>
<dbReference type="CDD" id="cd00267">
    <property type="entry name" value="ABC_ATPase"/>
    <property type="match status" value="1"/>
</dbReference>
<reference evidence="3 4" key="1">
    <citation type="submission" date="2018-01" db="EMBL/GenBank/DDBJ databases">
        <title>Draft genome sequences of Chryseobacterium lactis NCTC11390, Chryseobacterium oncorhynchi 701B-08, and Chryseobacterium viscerum 687B-08.</title>
        <authorList>
            <person name="Jeong J.-J."/>
            <person name="Lee Y.J."/>
            <person name="Park B."/>
            <person name="Choi I.-G."/>
            <person name="Kim K.D."/>
        </authorList>
    </citation>
    <scope>NUCLEOTIDE SEQUENCE [LARGE SCALE GENOMIC DNA]</scope>
    <source>
        <strain evidence="3 4">NCTC11390</strain>
    </source>
</reference>
<dbReference type="EMBL" id="CP033924">
    <property type="protein sequence ID" value="AZA82371.1"/>
    <property type="molecule type" value="Genomic_DNA"/>
</dbReference>
<keyword evidence="5" id="KW-1185">Reference proteome</keyword>
<dbReference type="InterPro" id="IPR027417">
    <property type="entry name" value="P-loop_NTPase"/>
</dbReference>
<dbReference type="InterPro" id="IPR003959">
    <property type="entry name" value="ATPase_AAA_core"/>
</dbReference>
<dbReference type="Pfam" id="PF13304">
    <property type="entry name" value="AAA_21"/>
    <property type="match status" value="1"/>
</dbReference>
<reference evidence="2 5" key="2">
    <citation type="submission" date="2018-11" db="EMBL/GenBank/DDBJ databases">
        <title>Proposal to divide the Flavobacteriaceae and reorganize its genera based on Amino Acid Identity values calculated from whole genome sequences.</title>
        <authorList>
            <person name="Nicholson A.C."/>
            <person name="Gulvik C.A."/>
            <person name="Whitney A.M."/>
            <person name="Humrighouse B.W."/>
            <person name="Bell M."/>
            <person name="Holmes B."/>
            <person name="Steigerwalt A.G."/>
            <person name="Villarma A."/>
            <person name="Sheth M."/>
            <person name="Batra D."/>
            <person name="Pryor J."/>
            <person name="Bernardet J.-F."/>
            <person name="Hugo C."/>
            <person name="Kampfer P."/>
            <person name="Newman J."/>
            <person name="McQuiston J.R."/>
        </authorList>
    </citation>
    <scope>NUCLEOTIDE SEQUENCE [LARGE SCALE GENOMIC DNA]</scope>
    <source>
        <strain evidence="2 5">KC_1864</strain>
    </source>
</reference>
<dbReference type="InterPro" id="IPR051396">
    <property type="entry name" value="Bact_Antivir_Def_Nuclease"/>
</dbReference>
<dbReference type="AlphaFoldDB" id="A0A3G6RFX5"/>
<sequence>MQIRSLYISNYKLLKDFTINFKKDVSILIGINGSGKSSILEVIAQIFSDSYLDEKSKFGFSIEYEIRLEEILAQTTTSAEFKTEYIKVQISAQKAGQELKYKVFSGAQVLEDNNSIEKKYGSLEKILPSNIVIYYSGLADIMKKICLPHDEKLSVNYRKGNTAIHRPFFYFEPPLFNLILITLLSYEYGDIPKFLFDRMKITGIQSIQINLTKPNWGKSKINEWWGAKGEVKTFLDLLSGLGSPLEIKDEDLQGESKGNVVIEGWQNDNLIITILGQEKLFQIREYFVEERTLFKVLNTLLIDGFQPEVKFSFFHKDDNDSVSTFGTLSEGEQQSIIIRGLIELVNNENTLFLFDEPDTYLHPSWQRKFIENINELTENNAYNNSQFLITTHSPQLLSNADPENSDVQIMEDGEIIKVTPKYYGKDISTILYEMMGVERRNKKVSKLLSSLFNMIEDEEIEESKKQYNSLVELLGDDDPALVRAKIQIDYLEEEADETDN</sequence>
<accession>A0A3G6RFX5</accession>
<gene>
    <name evidence="3" type="ORF">C1637_08775</name>
    <name evidence="2" type="ORF">EG342_10920</name>
</gene>
<dbReference type="OrthoDB" id="9815944at2"/>
<evidence type="ECO:0000313" key="3">
    <source>
        <dbReference type="EMBL" id="PNW13953.1"/>
    </source>
</evidence>
<dbReference type="Proteomes" id="UP000236262">
    <property type="component" value="Unassembled WGS sequence"/>
</dbReference>
<dbReference type="GO" id="GO:0016887">
    <property type="term" value="F:ATP hydrolysis activity"/>
    <property type="evidence" value="ECO:0007669"/>
    <property type="project" value="InterPro"/>
</dbReference>